<keyword evidence="2" id="KW-0472">Membrane</keyword>
<dbReference type="EMBL" id="DXAY01000055">
    <property type="protein sequence ID" value="HIZ74092.1"/>
    <property type="molecule type" value="Genomic_DNA"/>
</dbReference>
<feature type="signal peptide" evidence="3">
    <location>
        <begin position="1"/>
        <end position="24"/>
    </location>
</feature>
<proteinExistence type="predicted"/>
<feature type="compositionally biased region" description="Basic and acidic residues" evidence="1">
    <location>
        <begin position="745"/>
        <end position="754"/>
    </location>
</feature>
<reference evidence="4" key="1">
    <citation type="journal article" date="2021" name="PeerJ">
        <title>Extensive microbial diversity within the chicken gut microbiome revealed by metagenomics and culture.</title>
        <authorList>
            <person name="Gilroy R."/>
            <person name="Ravi A."/>
            <person name="Getino M."/>
            <person name="Pursley I."/>
            <person name="Horton D.L."/>
            <person name="Alikhan N.F."/>
            <person name="Baker D."/>
            <person name="Gharbi K."/>
            <person name="Hall N."/>
            <person name="Watson M."/>
            <person name="Adriaenssens E.M."/>
            <person name="Foster-Nyarko E."/>
            <person name="Jarju S."/>
            <person name="Secka A."/>
            <person name="Antonio M."/>
            <person name="Oren A."/>
            <person name="Chaudhuri R.R."/>
            <person name="La Ragione R."/>
            <person name="Hildebrand F."/>
            <person name="Pallen M.J."/>
        </authorList>
    </citation>
    <scope>NUCLEOTIDE SEQUENCE</scope>
    <source>
        <strain evidence="4">CHK196-3914</strain>
    </source>
</reference>
<accession>A0A9D2K148</accession>
<evidence type="ECO:0000313" key="4">
    <source>
        <dbReference type="EMBL" id="HIZ74092.1"/>
    </source>
</evidence>
<sequence length="815" mass="90025">MRRIKRIPAFLLAGVLLLSEAVYAAPETGAPAEEVAAELLRLEPREEAEVPVSVVDENGEAIPEAPASVSVGVCSEVKPELEGYDYVRATAGGDEIYAVGSFEDTLYYVPKEDTSTGLLLDGREIVLHYERHVETYEITYSTVLSYSGPETVEEGQSYSFTAAPDGKGKELAVTVNGTDISARGVLEDSGSGLTRYTVEDVREPQFVTISEMDVSGYVFSYEQKDILNGYISFPESGTSVQPGDALVFYLNSSEGEGWDYEAGRFRQWHLNGLEINGESVQVPSSYGTPYNPEEWKDIHAESVLSSGERVTVQLTKCWHDQGTPNRYKYEYTVTIENVYTDITVTGGNFKSSARDEIILKQLDGVDEIMGWDYAGESFKKGSLNQVYLQTGQWGNEFYFNLLTGYTNPEVTVLAGGVAHPEIQVWNVKDLEEVSLEGYQYQFNITDGLSDNVEVYISAEKKQYTVKYMIGEEEADVADEGTYTIFPEDSHETRVGGVPAYDRDKYIFEGWEYGGRVYQPDEVFRFTGDTTAGADENGVIRFTAKLIPIESSRYVPYTVQYWFQKEAGSDSYERNEKEYDDIKGYGIRGTTLFWYRVLSSSGRISGYVVDISRSDIRFELGSGPENILKIYFKVDSNHNGQPDEEEAWDPGGDGRPDSPDSGTGGDGSGDGDGSGGGDSLAEDSQEGGAPESGSVSVPAEQKNVKEILKEEILEEAETGETGAPGGTSDEITDSYVLAEVGSDSAPEEKRDKGEEAEIDDDETPLAGQQVQSRRCDFHKGILLAALVVSLLFILDGFRRKRKIRKLKEELEIRKGE</sequence>
<dbReference type="AlphaFoldDB" id="A0A9D2K148"/>
<evidence type="ECO:0008006" key="6">
    <source>
        <dbReference type="Google" id="ProtNLM"/>
    </source>
</evidence>
<evidence type="ECO:0000256" key="1">
    <source>
        <dbReference type="SAM" id="MobiDB-lite"/>
    </source>
</evidence>
<dbReference type="Proteomes" id="UP000824116">
    <property type="component" value="Unassembled WGS sequence"/>
</dbReference>
<feature type="compositionally biased region" description="Basic and acidic residues" evidence="1">
    <location>
        <begin position="701"/>
        <end position="710"/>
    </location>
</feature>
<evidence type="ECO:0000256" key="2">
    <source>
        <dbReference type="SAM" id="Phobius"/>
    </source>
</evidence>
<gene>
    <name evidence="4" type="ORF">H9723_02445</name>
</gene>
<organism evidence="4 5">
    <name type="scientific">Candidatus Mediterraneibacter stercoravium</name>
    <dbReference type="NCBI Taxonomy" id="2838685"/>
    <lineage>
        <taxon>Bacteria</taxon>
        <taxon>Bacillati</taxon>
        <taxon>Bacillota</taxon>
        <taxon>Clostridia</taxon>
        <taxon>Lachnospirales</taxon>
        <taxon>Lachnospiraceae</taxon>
        <taxon>Mediterraneibacter</taxon>
    </lineage>
</organism>
<reference evidence="4" key="2">
    <citation type="submission" date="2021-04" db="EMBL/GenBank/DDBJ databases">
        <authorList>
            <person name="Gilroy R."/>
        </authorList>
    </citation>
    <scope>NUCLEOTIDE SEQUENCE</scope>
    <source>
        <strain evidence="4">CHK196-3914</strain>
    </source>
</reference>
<evidence type="ECO:0000256" key="3">
    <source>
        <dbReference type="SAM" id="SignalP"/>
    </source>
</evidence>
<keyword evidence="2" id="KW-1133">Transmembrane helix</keyword>
<comment type="caution">
    <text evidence="4">The sequence shown here is derived from an EMBL/GenBank/DDBJ whole genome shotgun (WGS) entry which is preliminary data.</text>
</comment>
<protein>
    <recommendedName>
        <fullName evidence="6">Bacterial repeat domain-containing protein</fullName>
    </recommendedName>
</protein>
<feature type="chain" id="PRO_5039478987" description="Bacterial repeat domain-containing protein" evidence="3">
    <location>
        <begin position="25"/>
        <end position="815"/>
    </location>
</feature>
<keyword evidence="3" id="KW-0732">Signal</keyword>
<name>A0A9D2K148_9FIRM</name>
<feature type="transmembrane region" description="Helical" evidence="2">
    <location>
        <begin position="779"/>
        <end position="796"/>
    </location>
</feature>
<feature type="region of interest" description="Disordered" evidence="1">
    <location>
        <begin position="635"/>
        <end position="766"/>
    </location>
</feature>
<evidence type="ECO:0000313" key="5">
    <source>
        <dbReference type="Proteomes" id="UP000824116"/>
    </source>
</evidence>
<keyword evidence="2" id="KW-0812">Transmembrane</keyword>
<feature type="compositionally biased region" description="Gly residues" evidence="1">
    <location>
        <begin position="661"/>
        <end position="677"/>
    </location>
</feature>